<gene>
    <name evidence="2" type="ORF">TK50_18435</name>
</gene>
<dbReference type="Gene3D" id="3.40.50.150">
    <property type="entry name" value="Vaccinia Virus protein VP39"/>
    <property type="match status" value="1"/>
</dbReference>
<evidence type="ECO:0000313" key="2">
    <source>
        <dbReference type="EMBL" id="KIR62909.1"/>
    </source>
</evidence>
<dbReference type="AlphaFoldDB" id="A0A0D0WW87"/>
<feature type="transmembrane region" description="Helical" evidence="1">
    <location>
        <begin position="22"/>
        <end position="42"/>
    </location>
</feature>
<dbReference type="GeneID" id="301306031"/>
<keyword evidence="1" id="KW-0812">Transmembrane</keyword>
<name>A0A0D0WW87_9ACTN</name>
<dbReference type="InterPro" id="IPR036259">
    <property type="entry name" value="MFS_trans_sf"/>
</dbReference>
<accession>A0A0D0WW87</accession>
<keyword evidence="3" id="KW-1185">Reference proteome</keyword>
<feature type="transmembrane region" description="Helical" evidence="1">
    <location>
        <begin position="168"/>
        <end position="187"/>
    </location>
</feature>
<dbReference type="SUPFAM" id="SSF53335">
    <property type="entry name" value="S-adenosyl-L-methionine-dependent methyltransferases"/>
    <property type="match status" value="1"/>
</dbReference>
<proteinExistence type="predicted"/>
<evidence type="ECO:0000313" key="3">
    <source>
        <dbReference type="Proteomes" id="UP000032254"/>
    </source>
</evidence>
<protein>
    <submittedName>
        <fullName evidence="2">Spermidine synthase</fullName>
    </submittedName>
</protein>
<feature type="transmembrane region" description="Helical" evidence="1">
    <location>
        <begin position="122"/>
        <end position="148"/>
    </location>
</feature>
<dbReference type="EMBL" id="JXSX01000002">
    <property type="protein sequence ID" value="KIR62909.1"/>
    <property type="molecule type" value="Genomic_DNA"/>
</dbReference>
<keyword evidence="1" id="KW-1133">Transmembrane helix</keyword>
<feature type="transmembrane region" description="Helical" evidence="1">
    <location>
        <begin position="90"/>
        <end position="110"/>
    </location>
</feature>
<feature type="transmembrane region" description="Helical" evidence="1">
    <location>
        <begin position="62"/>
        <end position="83"/>
    </location>
</feature>
<keyword evidence="1" id="KW-0472">Membrane</keyword>
<dbReference type="NCBIfam" id="NF037959">
    <property type="entry name" value="MFS_SpdSyn"/>
    <property type="match status" value="1"/>
</dbReference>
<organism evidence="2 3">
    <name type="scientific">Micromonospora haikouensis</name>
    <dbReference type="NCBI Taxonomy" id="686309"/>
    <lineage>
        <taxon>Bacteria</taxon>
        <taxon>Bacillati</taxon>
        <taxon>Actinomycetota</taxon>
        <taxon>Actinomycetes</taxon>
        <taxon>Micromonosporales</taxon>
        <taxon>Micromonosporaceae</taxon>
        <taxon>Micromonospora</taxon>
    </lineage>
</organism>
<feature type="transmembrane region" description="Helical" evidence="1">
    <location>
        <begin position="193"/>
        <end position="212"/>
    </location>
</feature>
<sequence>MSSSSSPAAVAQARPAPPPARALPNGLAAFLVFFSSGAVLVLETVALRLVGPYVGVTLEVTSSVIGIALGAIAYGAWTGGWLADRRDPRALIAPALVLAGIATAVTLPVVRYAGEVLRGGAASAVLLLTALAVFVPAALLAAVTPLVVKLQLADLRRTGQVVGRLSGIGTLGGITATLLTGFVLVAALPSSVILLALAVLLGGTGLGLGAYLHRQGRAGLAGAGAGLPGPGRTKAVLAVLGLAGAGLTTIAPNPCDVETAYHCASVETDPGRPSGRTLLLNSAQHSYVDLADPTHLEYAYTQWIGAAADVAAPAGQRLDALHLGGGGFTVPRYLTATRPGTDNAVFEIDGGLVELDRRELGVRPGPGLRTEVGDARVLLDAEPADSRDLVVGDAFGHLVVPWHLATREMAAGINRVLRPGGIYVQNVIDYPPGRFVRSELATVAAAFRHVALVAPPDAVAGRTGANFLIVASDAPLPLAPLAGRVNALPEAAIVLAGDVLTSFVGDALVLTDDYAPVDQLLATA</sequence>
<dbReference type="RefSeq" id="WP_043965372.1">
    <property type="nucleotide sequence ID" value="NZ_JBEZEP010000018.1"/>
</dbReference>
<dbReference type="OrthoDB" id="8221452at2"/>
<dbReference type="InterPro" id="IPR029063">
    <property type="entry name" value="SAM-dependent_MTases_sf"/>
</dbReference>
<dbReference type="SUPFAM" id="SSF103473">
    <property type="entry name" value="MFS general substrate transporter"/>
    <property type="match status" value="1"/>
</dbReference>
<dbReference type="PATRIC" id="fig|47853.6.peg.3856"/>
<evidence type="ECO:0000256" key="1">
    <source>
        <dbReference type="SAM" id="Phobius"/>
    </source>
</evidence>
<reference evidence="2 3" key="1">
    <citation type="submission" date="2015-01" db="EMBL/GenBank/DDBJ databases">
        <title>Sequencing and annotation of Micromonospora carbonacea strain JXNU-1 genome.</title>
        <authorList>
            <person name="Long Z."/>
            <person name="Huang Y."/>
            <person name="Jiang Y."/>
        </authorList>
    </citation>
    <scope>NUCLEOTIDE SEQUENCE [LARGE SCALE GENOMIC DNA]</scope>
    <source>
        <strain evidence="2 3">JXNU-1</strain>
    </source>
</reference>
<comment type="caution">
    <text evidence="2">The sequence shown here is derived from an EMBL/GenBank/DDBJ whole genome shotgun (WGS) entry which is preliminary data.</text>
</comment>
<dbReference type="Proteomes" id="UP000032254">
    <property type="component" value="Unassembled WGS sequence"/>
</dbReference>